<reference evidence="4" key="1">
    <citation type="submission" date="2017-08" db="EMBL/GenBank/DDBJ databases">
        <authorList>
            <person name="Polle J.E."/>
            <person name="Barry K."/>
            <person name="Cushman J."/>
            <person name="Schmutz J."/>
            <person name="Tran D."/>
            <person name="Hathwaick L.T."/>
            <person name="Yim W.C."/>
            <person name="Jenkins J."/>
            <person name="Mckie-Krisberg Z.M."/>
            <person name="Prochnik S."/>
            <person name="Lindquist E."/>
            <person name="Dockter R.B."/>
            <person name="Adam C."/>
            <person name="Molina H."/>
            <person name="Bunkerborg J."/>
            <person name="Jin E."/>
            <person name="Buchheim M."/>
            <person name="Magnuson J."/>
        </authorList>
    </citation>
    <scope>NUCLEOTIDE SEQUENCE</scope>
    <source>
        <strain evidence="4">CCAP 19/18</strain>
    </source>
</reference>
<comment type="caution">
    <text evidence="4">The sequence shown here is derived from an EMBL/GenBank/DDBJ whole genome shotgun (WGS) entry which is preliminary data.</text>
</comment>
<keyword evidence="2" id="KW-0274">FAD</keyword>
<dbReference type="Gene3D" id="3.50.50.100">
    <property type="match status" value="1"/>
</dbReference>
<keyword evidence="1" id="KW-0285">Flavoprotein</keyword>
<evidence type="ECO:0000256" key="1">
    <source>
        <dbReference type="ARBA" id="ARBA00022630"/>
    </source>
</evidence>
<dbReference type="EMBL" id="MU071256">
    <property type="protein sequence ID" value="KAF5826163.1"/>
    <property type="molecule type" value="Genomic_DNA"/>
</dbReference>
<proteinExistence type="predicted"/>
<keyword evidence="5" id="KW-1185">Reference proteome</keyword>
<dbReference type="Proteomes" id="UP000815325">
    <property type="component" value="Unassembled WGS sequence"/>
</dbReference>
<evidence type="ECO:0008006" key="6">
    <source>
        <dbReference type="Google" id="ProtNLM"/>
    </source>
</evidence>
<evidence type="ECO:0000256" key="2">
    <source>
        <dbReference type="ARBA" id="ARBA00022827"/>
    </source>
</evidence>
<sequence length="137" mass="14174">MGVGRRKTCIVGGSFAGRRVASLLASDPGPHEVVLVEEKDYTEFTPSILRALVEPDHPVCEPFQATGIPVQVITGRAAGASCKSIKQSYLWPIKAGSGNEVKLSARKGAVSEASEELRNAGSIAVVGGGPGTICTPT</sequence>
<gene>
    <name evidence="4" type="ORF">DUNSADRAFT_4460</name>
</gene>
<evidence type="ECO:0000313" key="4">
    <source>
        <dbReference type="EMBL" id="KAF5826163.1"/>
    </source>
</evidence>
<evidence type="ECO:0000313" key="5">
    <source>
        <dbReference type="Proteomes" id="UP000815325"/>
    </source>
</evidence>
<dbReference type="PANTHER" id="PTHR43735">
    <property type="entry name" value="APOPTOSIS-INDUCING FACTOR 1"/>
    <property type="match status" value="1"/>
</dbReference>
<evidence type="ECO:0000256" key="3">
    <source>
        <dbReference type="ARBA" id="ARBA00023002"/>
    </source>
</evidence>
<organism evidence="4 5">
    <name type="scientific">Dunaliella salina</name>
    <name type="common">Green alga</name>
    <name type="synonym">Protococcus salinus</name>
    <dbReference type="NCBI Taxonomy" id="3046"/>
    <lineage>
        <taxon>Eukaryota</taxon>
        <taxon>Viridiplantae</taxon>
        <taxon>Chlorophyta</taxon>
        <taxon>core chlorophytes</taxon>
        <taxon>Chlorophyceae</taxon>
        <taxon>CS clade</taxon>
        <taxon>Chlamydomonadales</taxon>
        <taxon>Dunaliellaceae</taxon>
        <taxon>Dunaliella</taxon>
    </lineage>
</organism>
<accession>A0ABQ7FV06</accession>
<protein>
    <recommendedName>
        <fullName evidence="6">FAD/NAD(P)-binding domain-containing protein</fullName>
    </recommendedName>
</protein>
<dbReference type="PANTHER" id="PTHR43735:SF3">
    <property type="entry name" value="FERROPTOSIS SUPPRESSOR PROTEIN 1"/>
    <property type="match status" value="1"/>
</dbReference>
<keyword evidence="3" id="KW-0560">Oxidoreductase</keyword>
<name>A0ABQ7FV06_DUNSA</name>